<evidence type="ECO:0000313" key="3">
    <source>
        <dbReference type="EMBL" id="MBC8628597.1"/>
    </source>
</evidence>
<dbReference type="Proteomes" id="UP000661649">
    <property type="component" value="Unassembled WGS sequence"/>
</dbReference>
<dbReference type="InterPro" id="IPR006221">
    <property type="entry name" value="TrpG/PapA_dom"/>
</dbReference>
<dbReference type="PRINTS" id="PR00097">
    <property type="entry name" value="ANTSNTHASEII"/>
</dbReference>
<name>A0ABR7PB26_9FIRM</name>
<reference evidence="3 4" key="1">
    <citation type="submission" date="2020-08" db="EMBL/GenBank/DDBJ databases">
        <title>Genome public.</title>
        <authorList>
            <person name="Liu C."/>
            <person name="Sun Q."/>
        </authorList>
    </citation>
    <scope>NUCLEOTIDE SEQUENCE [LARGE SCALE GENOMIC DNA]</scope>
    <source>
        <strain evidence="3 4">3_YM_SP_D4_24.mj</strain>
    </source>
</reference>
<organism evidence="3 4">
    <name type="scientific">Blautia stercoris</name>
    <dbReference type="NCBI Taxonomy" id="871664"/>
    <lineage>
        <taxon>Bacteria</taxon>
        <taxon>Bacillati</taxon>
        <taxon>Bacillota</taxon>
        <taxon>Clostridia</taxon>
        <taxon>Lachnospirales</taxon>
        <taxon>Lachnospiraceae</taxon>
        <taxon>Blautia</taxon>
    </lineage>
</organism>
<dbReference type="InterPro" id="IPR029062">
    <property type="entry name" value="Class_I_gatase-like"/>
</dbReference>
<dbReference type="NCBIfam" id="TIGR00566">
    <property type="entry name" value="trpG_papA"/>
    <property type="match status" value="1"/>
</dbReference>
<dbReference type="EMBL" id="JACRTP010000003">
    <property type="protein sequence ID" value="MBC8628597.1"/>
    <property type="molecule type" value="Genomic_DNA"/>
</dbReference>
<dbReference type="InterPro" id="IPR017926">
    <property type="entry name" value="GATASE"/>
</dbReference>
<dbReference type="PANTHER" id="PTHR43418">
    <property type="entry name" value="MULTIFUNCTIONAL TRYPTOPHAN BIOSYNTHESIS PROTEIN-RELATED"/>
    <property type="match status" value="1"/>
</dbReference>
<feature type="domain" description="Glutamine amidotransferase" evidence="2">
    <location>
        <begin position="3"/>
        <end position="186"/>
    </location>
</feature>
<dbReference type="InterPro" id="IPR050472">
    <property type="entry name" value="Anth_synth/Amidotransfase"/>
</dbReference>
<protein>
    <submittedName>
        <fullName evidence="3">Aminodeoxychorismate/anthranilate synthase component II</fullName>
    </submittedName>
</protein>
<dbReference type="PRINTS" id="PR00096">
    <property type="entry name" value="GATASE"/>
</dbReference>
<dbReference type="RefSeq" id="WP_117456780.1">
    <property type="nucleotide sequence ID" value="NZ_JACRTP010000003.1"/>
</dbReference>
<dbReference type="PRINTS" id="PR00099">
    <property type="entry name" value="CPSGATASE"/>
</dbReference>
<accession>A0ABR7PB26</accession>
<dbReference type="Pfam" id="PF00117">
    <property type="entry name" value="GATase"/>
    <property type="match status" value="1"/>
</dbReference>
<dbReference type="Gene3D" id="3.40.50.880">
    <property type="match status" value="1"/>
</dbReference>
<proteinExistence type="predicted"/>
<evidence type="ECO:0000259" key="2">
    <source>
        <dbReference type="Pfam" id="PF00117"/>
    </source>
</evidence>
<dbReference type="PROSITE" id="PS51273">
    <property type="entry name" value="GATASE_TYPE_1"/>
    <property type="match status" value="1"/>
</dbReference>
<sequence>MLVMIDNYDSFVYNLAAYFKELNQDIKVIRNDKLTIEELESIENLDGIIISPGPGRPQDGGISFDIVRHFAGKLPILGVCLGHQIIGHAFGAVVKRGTVPMHGKVTPIHTTQSRMFSNLPETYEVTRYHSLVVDESSLPDELQIDAKTEDGAIMALSHKTYPVYGIQFHPEAVLTKYGHELLNNFITICKKWRTHDWQSDFAN</sequence>
<evidence type="ECO:0000313" key="4">
    <source>
        <dbReference type="Proteomes" id="UP000661649"/>
    </source>
</evidence>
<evidence type="ECO:0000256" key="1">
    <source>
        <dbReference type="ARBA" id="ARBA00022962"/>
    </source>
</evidence>
<dbReference type="CDD" id="cd01743">
    <property type="entry name" value="GATase1_Anthranilate_Synthase"/>
    <property type="match status" value="1"/>
</dbReference>
<dbReference type="PANTHER" id="PTHR43418:SF4">
    <property type="entry name" value="MULTIFUNCTIONAL TRYPTOPHAN BIOSYNTHESIS PROTEIN"/>
    <property type="match status" value="1"/>
</dbReference>
<keyword evidence="1" id="KW-0315">Glutamine amidotransferase</keyword>
<dbReference type="SUPFAM" id="SSF52317">
    <property type="entry name" value="Class I glutamine amidotransferase-like"/>
    <property type="match status" value="1"/>
</dbReference>
<comment type="caution">
    <text evidence="3">The sequence shown here is derived from an EMBL/GenBank/DDBJ whole genome shotgun (WGS) entry which is preliminary data.</text>
</comment>
<gene>
    <name evidence="3" type="ORF">H8712_08205</name>
</gene>
<keyword evidence="4" id="KW-1185">Reference proteome</keyword>